<keyword evidence="1" id="KW-0175">Coiled coil</keyword>
<evidence type="ECO:0000313" key="5">
    <source>
        <dbReference type="Proteomes" id="UP000664658"/>
    </source>
</evidence>
<reference evidence="4" key="1">
    <citation type="submission" date="2021-03" db="EMBL/GenBank/DDBJ databases">
        <title>Plesiomonas shigelloides zfcc0051, isolated from zebrafish feces.</title>
        <authorList>
            <person name="Vanderhoek Z."/>
            <person name="Gaulke C."/>
        </authorList>
    </citation>
    <scope>NUCLEOTIDE SEQUENCE</scope>
    <source>
        <strain evidence="4">Zfcc0051</strain>
    </source>
</reference>
<accession>A0A8I1W6I9</accession>
<comment type="caution">
    <text evidence="4">The sequence shown here is derived from an EMBL/GenBank/DDBJ whole genome shotgun (WGS) entry which is preliminary data.</text>
</comment>
<feature type="transmembrane region" description="Helical" evidence="3">
    <location>
        <begin position="81"/>
        <end position="105"/>
    </location>
</feature>
<keyword evidence="3" id="KW-1133">Transmembrane helix</keyword>
<evidence type="ECO:0000256" key="2">
    <source>
        <dbReference type="SAM" id="MobiDB-lite"/>
    </source>
</evidence>
<dbReference type="AlphaFoldDB" id="A0A8I1W6I9"/>
<gene>
    <name evidence="4" type="ORF">J2R62_07940</name>
</gene>
<dbReference type="RefSeq" id="WP_207541975.1">
    <property type="nucleotide sequence ID" value="NZ_JAFNAA010000007.1"/>
</dbReference>
<keyword evidence="3" id="KW-0472">Membrane</keyword>
<sequence>MTTHTSAPVRFPKEWFALTIVYSFTGAAILASIIFSLLLFLSIDNNPLMKWLFGALAVIFELGKFYVWYEFGERRARRDVSGALSALVFYSILAAISIGGSIGGINSATNTALNIQAQHQRETARYDEQIAAIERQIKLNETAAMKYIELDRISSGVKRMQEANTALRLQQDKLRLERDARPVSEQSSMLGLMSSLADGLHWSVAQVQFALVCFLSLLLDVFAAFFVGLIGEENRFRRRWLAEQQEKTRQAERDATNTAELPLPEPELPPEPVLTPFERVRDALLNGHLRCSKKQVAQELQLPPEHVDSIFHQLMEQGILGQRPNRHYYVNDMSLT</sequence>
<feature type="transmembrane region" description="Helical" evidence="3">
    <location>
        <begin position="49"/>
        <end position="69"/>
    </location>
</feature>
<evidence type="ECO:0000313" key="4">
    <source>
        <dbReference type="EMBL" id="MBO1108150.1"/>
    </source>
</evidence>
<dbReference type="Proteomes" id="UP000664658">
    <property type="component" value="Unassembled WGS sequence"/>
</dbReference>
<dbReference type="EMBL" id="JAFNAA010000007">
    <property type="protein sequence ID" value="MBO1108150.1"/>
    <property type="molecule type" value="Genomic_DNA"/>
</dbReference>
<protein>
    <recommendedName>
        <fullName evidence="6">Preprotein translocase subunit SecY</fullName>
    </recommendedName>
</protein>
<feature type="coiled-coil region" evidence="1">
    <location>
        <begin position="116"/>
        <end position="177"/>
    </location>
</feature>
<proteinExistence type="predicted"/>
<name>A0A8I1W6I9_PLESH</name>
<keyword evidence="3" id="KW-0812">Transmembrane</keyword>
<feature type="transmembrane region" description="Helical" evidence="3">
    <location>
        <begin position="20"/>
        <end position="43"/>
    </location>
</feature>
<evidence type="ECO:0000256" key="3">
    <source>
        <dbReference type="SAM" id="Phobius"/>
    </source>
</evidence>
<feature type="region of interest" description="Disordered" evidence="2">
    <location>
        <begin position="247"/>
        <end position="270"/>
    </location>
</feature>
<organism evidence="4 5">
    <name type="scientific">Plesiomonas shigelloides</name>
    <name type="common">Aeromonas shigelloides</name>
    <dbReference type="NCBI Taxonomy" id="703"/>
    <lineage>
        <taxon>Bacteria</taxon>
        <taxon>Pseudomonadati</taxon>
        <taxon>Pseudomonadota</taxon>
        <taxon>Gammaproteobacteria</taxon>
        <taxon>Enterobacterales</taxon>
        <taxon>Enterobacteriaceae</taxon>
        <taxon>Plesiomonas</taxon>
    </lineage>
</organism>
<evidence type="ECO:0000256" key="1">
    <source>
        <dbReference type="SAM" id="Coils"/>
    </source>
</evidence>
<evidence type="ECO:0008006" key="6">
    <source>
        <dbReference type="Google" id="ProtNLM"/>
    </source>
</evidence>
<feature type="transmembrane region" description="Helical" evidence="3">
    <location>
        <begin position="209"/>
        <end position="230"/>
    </location>
</feature>